<organism evidence="5 6">
    <name type="scientific">Penicillium chermesinum</name>
    <dbReference type="NCBI Taxonomy" id="63820"/>
    <lineage>
        <taxon>Eukaryota</taxon>
        <taxon>Fungi</taxon>
        <taxon>Dikarya</taxon>
        <taxon>Ascomycota</taxon>
        <taxon>Pezizomycotina</taxon>
        <taxon>Eurotiomycetes</taxon>
        <taxon>Eurotiomycetidae</taxon>
        <taxon>Eurotiales</taxon>
        <taxon>Aspergillaceae</taxon>
        <taxon>Penicillium</taxon>
    </lineage>
</organism>
<feature type="compositionally biased region" description="Acidic residues" evidence="2">
    <location>
        <begin position="276"/>
        <end position="294"/>
    </location>
</feature>
<evidence type="ECO:0000313" key="5">
    <source>
        <dbReference type="EMBL" id="KAJ5239512.1"/>
    </source>
</evidence>
<dbReference type="InterPro" id="IPR001623">
    <property type="entry name" value="DnaJ_domain"/>
</dbReference>
<keyword evidence="6" id="KW-1185">Reference proteome</keyword>
<dbReference type="PROSITE" id="PS00636">
    <property type="entry name" value="DNAJ_1"/>
    <property type="match status" value="1"/>
</dbReference>
<dbReference type="Gene3D" id="1.10.287.110">
    <property type="entry name" value="DnaJ domain"/>
    <property type="match status" value="1"/>
</dbReference>
<protein>
    <recommendedName>
        <fullName evidence="4">J domain-containing protein</fullName>
    </recommendedName>
</protein>
<feature type="transmembrane region" description="Helical" evidence="3">
    <location>
        <begin position="171"/>
        <end position="190"/>
    </location>
</feature>
<dbReference type="GeneID" id="83200731"/>
<dbReference type="AlphaFoldDB" id="A0A9W9TSG6"/>
<dbReference type="SMART" id="SM00271">
    <property type="entry name" value="DnaJ"/>
    <property type="match status" value="1"/>
</dbReference>
<dbReference type="RefSeq" id="XP_058332431.1">
    <property type="nucleotide sequence ID" value="XM_058473428.1"/>
</dbReference>
<comment type="caution">
    <text evidence="5">The sequence shown here is derived from an EMBL/GenBank/DDBJ whole genome shotgun (WGS) entry which is preliminary data.</text>
</comment>
<dbReference type="EMBL" id="JAPQKS010000003">
    <property type="protein sequence ID" value="KAJ5239512.1"/>
    <property type="molecule type" value="Genomic_DNA"/>
</dbReference>
<dbReference type="GO" id="GO:0005737">
    <property type="term" value="C:cytoplasm"/>
    <property type="evidence" value="ECO:0007669"/>
    <property type="project" value="TreeGrafter"/>
</dbReference>
<dbReference type="PANTHER" id="PTHR43096:SF52">
    <property type="entry name" value="DNAJ HOMOLOG 1, MITOCHONDRIAL-RELATED"/>
    <property type="match status" value="1"/>
</dbReference>
<evidence type="ECO:0000259" key="4">
    <source>
        <dbReference type="PROSITE" id="PS50076"/>
    </source>
</evidence>
<evidence type="ECO:0000313" key="6">
    <source>
        <dbReference type="Proteomes" id="UP001150941"/>
    </source>
</evidence>
<gene>
    <name evidence="5" type="ORF">N7468_004131</name>
</gene>
<keyword evidence="3" id="KW-0472">Membrane</keyword>
<dbReference type="InterPro" id="IPR036869">
    <property type="entry name" value="J_dom_sf"/>
</dbReference>
<dbReference type="GO" id="GO:0042026">
    <property type="term" value="P:protein refolding"/>
    <property type="evidence" value="ECO:0007669"/>
    <property type="project" value="TreeGrafter"/>
</dbReference>
<keyword evidence="1" id="KW-0143">Chaperone</keyword>
<evidence type="ECO:0000256" key="1">
    <source>
        <dbReference type="ARBA" id="ARBA00023186"/>
    </source>
</evidence>
<proteinExistence type="predicted"/>
<dbReference type="CDD" id="cd06257">
    <property type="entry name" value="DnaJ"/>
    <property type="match status" value="1"/>
</dbReference>
<name>A0A9W9TSG6_9EURO</name>
<feature type="region of interest" description="Disordered" evidence="2">
    <location>
        <begin position="236"/>
        <end position="294"/>
    </location>
</feature>
<reference evidence="5" key="1">
    <citation type="submission" date="2022-11" db="EMBL/GenBank/DDBJ databases">
        <authorList>
            <person name="Petersen C."/>
        </authorList>
    </citation>
    <scope>NUCLEOTIDE SEQUENCE</scope>
    <source>
        <strain evidence="5">IBT 19713</strain>
    </source>
</reference>
<accession>A0A9W9TSG6</accession>
<dbReference type="Pfam" id="PF00226">
    <property type="entry name" value="DnaJ"/>
    <property type="match status" value="1"/>
</dbReference>
<dbReference type="GO" id="GO:0051082">
    <property type="term" value="F:unfolded protein binding"/>
    <property type="evidence" value="ECO:0007669"/>
    <property type="project" value="TreeGrafter"/>
</dbReference>
<feature type="domain" description="J" evidence="4">
    <location>
        <begin position="53"/>
        <end position="119"/>
    </location>
</feature>
<keyword evidence="3" id="KW-1133">Transmembrane helix</keyword>
<dbReference type="PROSITE" id="PS50076">
    <property type="entry name" value="DNAJ_2"/>
    <property type="match status" value="1"/>
</dbReference>
<dbReference type="InterPro" id="IPR018253">
    <property type="entry name" value="DnaJ_domain_CS"/>
</dbReference>
<dbReference type="OrthoDB" id="17458at2759"/>
<feature type="compositionally biased region" description="Basic and acidic residues" evidence="2">
    <location>
        <begin position="244"/>
        <end position="258"/>
    </location>
</feature>
<evidence type="ECO:0000256" key="2">
    <source>
        <dbReference type="SAM" id="MobiDB-lite"/>
    </source>
</evidence>
<reference evidence="5" key="2">
    <citation type="journal article" date="2023" name="IMA Fungus">
        <title>Comparative genomic study of the Penicillium genus elucidates a diverse pangenome and 15 lateral gene transfer events.</title>
        <authorList>
            <person name="Petersen C."/>
            <person name="Sorensen T."/>
            <person name="Nielsen M.R."/>
            <person name="Sondergaard T.E."/>
            <person name="Sorensen J.L."/>
            <person name="Fitzpatrick D.A."/>
            <person name="Frisvad J.C."/>
            <person name="Nielsen K.L."/>
        </authorList>
    </citation>
    <scope>NUCLEOTIDE SEQUENCE</scope>
    <source>
        <strain evidence="5">IBT 19713</strain>
    </source>
</reference>
<sequence length="294" mass="33721">MLKRSNLIYHGIRVLNSGQAPPFHLRLGLCSRPYATTSDIPSKYPWPSSPIFTPYDLLNLSRHAPYSKARYYELVKIYHPDRPSNDISLELRLQRYKLIVAAHEILSDPVRRRDYDRFGTGWDLHRRPSDPNFSAEGPDMTIFANATWEDWERWQARHHGKQQHLVDQRTFARLVILLVLLGVAVQASWLSNMNSGYDQRLREVSGDSMRFLAGRRDKANDRSLSRDARVQSFLISRDPTGSGLKDDEHPTYRKELHPRGSVYSSQEPLVTQAEDAGGELEEAGPDSDDHDSLV</sequence>
<dbReference type="PANTHER" id="PTHR43096">
    <property type="entry name" value="DNAJ HOMOLOG 1, MITOCHONDRIAL-RELATED"/>
    <property type="match status" value="1"/>
</dbReference>
<keyword evidence="3" id="KW-0812">Transmembrane</keyword>
<dbReference type="SUPFAM" id="SSF46565">
    <property type="entry name" value="Chaperone J-domain"/>
    <property type="match status" value="1"/>
</dbReference>
<dbReference type="Proteomes" id="UP001150941">
    <property type="component" value="Unassembled WGS sequence"/>
</dbReference>
<evidence type="ECO:0000256" key="3">
    <source>
        <dbReference type="SAM" id="Phobius"/>
    </source>
</evidence>